<dbReference type="InterPro" id="IPR045085">
    <property type="entry name" value="HLD_clamp_pol_III_gamma_tau"/>
</dbReference>
<dbReference type="NCBIfam" id="NF005846">
    <property type="entry name" value="PRK07764.1-6"/>
    <property type="match status" value="1"/>
</dbReference>
<evidence type="ECO:0000256" key="5">
    <source>
        <dbReference type="ARBA" id="ARBA00022705"/>
    </source>
</evidence>
<feature type="compositionally biased region" description="Low complexity" evidence="15">
    <location>
        <begin position="462"/>
        <end position="481"/>
    </location>
</feature>
<dbReference type="SMART" id="SM00382">
    <property type="entry name" value="AAA"/>
    <property type="match status" value="1"/>
</dbReference>
<dbReference type="InterPro" id="IPR050238">
    <property type="entry name" value="DNA_Rep/Repair_Clamp_Loader"/>
</dbReference>
<dbReference type="CDD" id="cd00009">
    <property type="entry name" value="AAA"/>
    <property type="match status" value="1"/>
</dbReference>
<dbReference type="PANTHER" id="PTHR11669:SF0">
    <property type="entry name" value="PROTEIN STICHEL-LIKE 2"/>
    <property type="match status" value="1"/>
</dbReference>
<feature type="region of interest" description="Disordered" evidence="15">
    <location>
        <begin position="462"/>
        <end position="492"/>
    </location>
</feature>
<comment type="catalytic activity">
    <reaction evidence="12 14">
        <text>DNA(n) + a 2'-deoxyribonucleoside 5'-triphosphate = DNA(n+1) + diphosphate</text>
        <dbReference type="Rhea" id="RHEA:22508"/>
        <dbReference type="Rhea" id="RHEA-COMP:17339"/>
        <dbReference type="Rhea" id="RHEA-COMP:17340"/>
        <dbReference type="ChEBI" id="CHEBI:33019"/>
        <dbReference type="ChEBI" id="CHEBI:61560"/>
        <dbReference type="ChEBI" id="CHEBI:173112"/>
        <dbReference type="EC" id="2.7.7.7"/>
    </reaction>
</comment>
<evidence type="ECO:0000256" key="2">
    <source>
        <dbReference type="ARBA" id="ARBA00012417"/>
    </source>
</evidence>
<dbReference type="SUPFAM" id="SSF48019">
    <property type="entry name" value="post-AAA+ oligomerization domain-like"/>
    <property type="match status" value="1"/>
</dbReference>
<dbReference type="Gene3D" id="1.10.8.60">
    <property type="match status" value="1"/>
</dbReference>
<sequence>MALYHKYRPATFAEVVGQEHVTEPLMQALDSGHINHAYLFSGPRGTGKTSSARILARSLNCAEGPTSTPCGKCASCLALAPGGPGNLDVTELDAASHGGVDDARELRDRAFYAPAESRYRVFIIDEAHMVTSAGFNALLKIVEEPPEHLIFIFATTEPEKVLPTIKSRTHHYPFRLLAPNAMRGLLERICEQEGVKVDPAVYPLVIRAGGGSPRDALSVLDQLMAGSGEDGITYQSALALLGATDVALIDDAVNALAAADRSGMFGTIERVIAAGHDPRRFTSDLLDRFRDLIMLQSVKDAADTGLVDAPDDQMERMIAQAKELGPATATRFADVLSTGLKDMRGATSPRLLLEIMSARMLLPATDDSYEALLQRVEQLERGVGSNISLNTPAHQNAAMEPPVSSAPHISREEAARNATEGTARIRAVMAEKKAKKEASQESQPVQAAASAQAVPAAQAASAGQSAQSASTAQSTPSTQTVESSENSSAASDLTAETFSNQWVAIRNAVRAQSRTLDVMLATARVVDYQPDTAQLSISHTSGPLVSRINEPRHIALLTDAIAHTLGVQVHVRCLTAQDAARSAGTSTTHDPAAQSASAQSHTAQSTSAQSYAERLQSARAHAKASPTGGVSHGGTSPASATPADPTGDATSSDGGPANSGPALTRCWLMLPTPHKRILTTAVPPILLSNICKKRWAPHS</sequence>
<keyword evidence="5 14" id="KW-0235">DNA replication</keyword>
<keyword evidence="8" id="KW-0862">Zinc</keyword>
<dbReference type="Pfam" id="PF13177">
    <property type="entry name" value="DNA_pol3_delta2"/>
    <property type="match status" value="1"/>
</dbReference>
<evidence type="ECO:0000313" key="17">
    <source>
        <dbReference type="EMBL" id="PZP89093.1"/>
    </source>
</evidence>
<evidence type="ECO:0000256" key="3">
    <source>
        <dbReference type="ARBA" id="ARBA00022679"/>
    </source>
</evidence>
<feature type="region of interest" description="Disordered" evidence="15">
    <location>
        <begin position="393"/>
        <end position="450"/>
    </location>
</feature>
<comment type="caution">
    <text evidence="17">The sequence shown here is derived from an EMBL/GenBank/DDBJ whole genome shotgun (WGS) entry which is preliminary data.</text>
</comment>
<dbReference type="InterPro" id="IPR008921">
    <property type="entry name" value="DNA_pol3_clamp-load_cplx_C"/>
</dbReference>
<dbReference type="InterPro" id="IPR022754">
    <property type="entry name" value="DNA_pol_III_gamma-3"/>
</dbReference>
<evidence type="ECO:0000256" key="7">
    <source>
        <dbReference type="ARBA" id="ARBA00022741"/>
    </source>
</evidence>
<evidence type="ECO:0000256" key="12">
    <source>
        <dbReference type="ARBA" id="ARBA00049244"/>
    </source>
</evidence>
<dbReference type="Gene3D" id="1.20.272.10">
    <property type="match status" value="1"/>
</dbReference>
<dbReference type="RefSeq" id="WP_303678757.1">
    <property type="nucleotide sequence ID" value="NZ_QFOZ01000004.1"/>
</dbReference>
<evidence type="ECO:0000256" key="6">
    <source>
        <dbReference type="ARBA" id="ARBA00022723"/>
    </source>
</evidence>
<dbReference type="GO" id="GO:0046872">
    <property type="term" value="F:metal ion binding"/>
    <property type="evidence" value="ECO:0007669"/>
    <property type="project" value="UniProtKB-KW"/>
</dbReference>
<keyword evidence="9 14" id="KW-0067">ATP-binding</keyword>
<dbReference type="NCBIfam" id="TIGR02397">
    <property type="entry name" value="dnaX_nterm"/>
    <property type="match status" value="1"/>
</dbReference>
<organism evidence="17 18">
    <name type="scientific">Lawsonella clevelandensis</name>
    <dbReference type="NCBI Taxonomy" id="1528099"/>
    <lineage>
        <taxon>Bacteria</taxon>
        <taxon>Bacillati</taxon>
        <taxon>Actinomycetota</taxon>
        <taxon>Actinomycetes</taxon>
        <taxon>Mycobacteriales</taxon>
        <taxon>Lawsonellaceae</taxon>
        <taxon>Lawsonella</taxon>
    </lineage>
</organism>
<feature type="compositionally biased region" description="Polar residues" evidence="15">
    <location>
        <begin position="482"/>
        <end position="492"/>
    </location>
</feature>
<proteinExistence type="inferred from homology"/>
<dbReference type="FunFam" id="1.20.272.10:FF:000003">
    <property type="entry name" value="DNA polymerase III subunit gamma/tau"/>
    <property type="match status" value="1"/>
</dbReference>
<dbReference type="NCBIfam" id="NF011513">
    <property type="entry name" value="PRK14952.1"/>
    <property type="match status" value="1"/>
</dbReference>
<gene>
    <name evidence="14" type="primary">dnaX</name>
    <name evidence="17" type="ORF">DI579_04155</name>
</gene>
<evidence type="ECO:0000256" key="14">
    <source>
        <dbReference type="RuleBase" id="RU364063"/>
    </source>
</evidence>
<dbReference type="Gene3D" id="3.40.50.300">
    <property type="entry name" value="P-loop containing nucleotide triphosphate hydrolases"/>
    <property type="match status" value="1"/>
</dbReference>
<feature type="compositionally biased region" description="Low complexity" evidence="15">
    <location>
        <begin position="440"/>
        <end position="450"/>
    </location>
</feature>
<reference evidence="17 18" key="1">
    <citation type="submission" date="2017-08" db="EMBL/GenBank/DDBJ databases">
        <title>Infants hospitalized years apart are colonized by the same room-sourced microbial strains.</title>
        <authorList>
            <person name="Brooks B."/>
            <person name="Olm M.R."/>
            <person name="Firek B.A."/>
            <person name="Baker R."/>
            <person name="Thomas B.C."/>
            <person name="Morowitz M.J."/>
            <person name="Banfield J.F."/>
        </authorList>
    </citation>
    <scope>NUCLEOTIDE SEQUENCE [LARGE SCALE GENOMIC DNA]</scope>
    <source>
        <strain evidence="17">S2_006_000_R1_57</strain>
    </source>
</reference>
<comment type="subunit">
    <text evidence="14">DNA polymerase III contains a core (composed of alpha, epsilon and theta chains) that associates with a tau subunit. This core dimerizes to form the POLIII' complex. PolIII' associates with the gamma complex (composed of gamma, delta, delta', psi and chi chains) and with the beta chain to form the complete DNA polymerase III complex.</text>
</comment>
<accession>A0A2W5IDC5</accession>
<dbReference type="GO" id="GO:0009360">
    <property type="term" value="C:DNA polymerase III complex"/>
    <property type="evidence" value="ECO:0007669"/>
    <property type="project" value="InterPro"/>
</dbReference>
<feature type="compositionally biased region" description="Basic and acidic residues" evidence="15">
    <location>
        <begin position="429"/>
        <end position="439"/>
    </location>
</feature>
<dbReference type="InterPro" id="IPR003593">
    <property type="entry name" value="AAA+_ATPase"/>
</dbReference>
<keyword evidence="7 14" id="KW-0547">Nucleotide-binding</keyword>
<name>A0A2W5IDC5_9ACTN</name>
<evidence type="ECO:0000259" key="16">
    <source>
        <dbReference type="SMART" id="SM00382"/>
    </source>
</evidence>
<protein>
    <recommendedName>
        <fullName evidence="13 14">DNA polymerase III subunit gamma/tau</fullName>
        <ecNumber evidence="2 14">2.7.7.7</ecNumber>
    </recommendedName>
</protein>
<dbReference type="GO" id="GO:0003887">
    <property type="term" value="F:DNA-directed DNA polymerase activity"/>
    <property type="evidence" value="ECO:0007669"/>
    <property type="project" value="UniProtKB-KW"/>
</dbReference>
<dbReference type="InterPro" id="IPR012763">
    <property type="entry name" value="DNA_pol_III_sug/sutau_N"/>
</dbReference>
<dbReference type="InterPro" id="IPR027417">
    <property type="entry name" value="P-loop_NTPase"/>
</dbReference>
<keyword evidence="6" id="KW-0479">Metal-binding</keyword>
<evidence type="ECO:0000256" key="11">
    <source>
        <dbReference type="ARBA" id="ARBA00037724"/>
    </source>
</evidence>
<comment type="function">
    <text evidence="11 14">DNA polymerase III is a complex, multichain enzyme responsible for most of the replicative synthesis in bacteria. This DNA polymerase also exhibits 3' to 5' exonuclease activity.</text>
</comment>
<dbReference type="AlphaFoldDB" id="A0A2W5IDC5"/>
<dbReference type="GO" id="GO:0005524">
    <property type="term" value="F:ATP binding"/>
    <property type="evidence" value="ECO:0007669"/>
    <property type="project" value="UniProtKB-KW"/>
</dbReference>
<dbReference type="GO" id="GO:0003677">
    <property type="term" value="F:DNA binding"/>
    <property type="evidence" value="ECO:0007669"/>
    <property type="project" value="InterPro"/>
</dbReference>
<feature type="compositionally biased region" description="Low complexity" evidence="15">
    <location>
        <begin position="592"/>
        <end position="610"/>
    </location>
</feature>
<evidence type="ECO:0000256" key="15">
    <source>
        <dbReference type="SAM" id="MobiDB-lite"/>
    </source>
</evidence>
<dbReference type="FunFam" id="3.40.50.300:FF:000014">
    <property type="entry name" value="DNA polymerase III subunit gamma/tau"/>
    <property type="match status" value="1"/>
</dbReference>
<feature type="region of interest" description="Disordered" evidence="15">
    <location>
        <begin position="582"/>
        <end position="658"/>
    </location>
</feature>
<comment type="similarity">
    <text evidence="1 14">Belongs to the DnaX/STICHEL family.</text>
</comment>
<dbReference type="Pfam" id="PF12169">
    <property type="entry name" value="DNA_pol3_gamma3"/>
    <property type="match status" value="1"/>
</dbReference>
<keyword evidence="4 14" id="KW-0548">Nucleotidyltransferase</keyword>
<evidence type="ECO:0000256" key="10">
    <source>
        <dbReference type="ARBA" id="ARBA00022932"/>
    </source>
</evidence>
<feature type="domain" description="AAA+ ATPase" evidence="16">
    <location>
        <begin position="34"/>
        <end position="177"/>
    </location>
</feature>
<dbReference type="SUPFAM" id="SSF52540">
    <property type="entry name" value="P-loop containing nucleoside triphosphate hydrolases"/>
    <property type="match status" value="1"/>
</dbReference>
<dbReference type="FunFam" id="1.10.8.60:FF:000013">
    <property type="entry name" value="DNA polymerase III subunit gamma/tau"/>
    <property type="match status" value="1"/>
</dbReference>
<dbReference type="Proteomes" id="UP000248606">
    <property type="component" value="Unassembled WGS sequence"/>
</dbReference>
<evidence type="ECO:0000313" key="18">
    <source>
        <dbReference type="Proteomes" id="UP000248606"/>
    </source>
</evidence>
<dbReference type="Pfam" id="PF22608">
    <property type="entry name" value="DNAX_ATPase_lid"/>
    <property type="match status" value="1"/>
</dbReference>
<evidence type="ECO:0000256" key="8">
    <source>
        <dbReference type="ARBA" id="ARBA00022833"/>
    </source>
</evidence>
<dbReference type="EMBL" id="QFOZ01000004">
    <property type="protein sequence ID" value="PZP89093.1"/>
    <property type="molecule type" value="Genomic_DNA"/>
</dbReference>
<evidence type="ECO:0000256" key="4">
    <source>
        <dbReference type="ARBA" id="ARBA00022695"/>
    </source>
</evidence>
<dbReference type="CDD" id="cd18137">
    <property type="entry name" value="HLD_clamp_pol_III_gamma_tau"/>
    <property type="match status" value="1"/>
</dbReference>
<keyword evidence="10 14" id="KW-0239">DNA-directed DNA polymerase</keyword>
<dbReference type="EC" id="2.7.7.7" evidence="2 14"/>
<dbReference type="GO" id="GO:0006261">
    <property type="term" value="P:DNA-templated DNA replication"/>
    <property type="evidence" value="ECO:0007669"/>
    <property type="project" value="TreeGrafter"/>
</dbReference>
<evidence type="ECO:0000256" key="9">
    <source>
        <dbReference type="ARBA" id="ARBA00022840"/>
    </source>
</evidence>
<evidence type="ECO:0000256" key="1">
    <source>
        <dbReference type="ARBA" id="ARBA00006360"/>
    </source>
</evidence>
<keyword evidence="3 14" id="KW-0808">Transferase</keyword>
<evidence type="ECO:0000256" key="13">
    <source>
        <dbReference type="ARBA" id="ARBA00074577"/>
    </source>
</evidence>
<dbReference type="PANTHER" id="PTHR11669">
    <property type="entry name" value="REPLICATION FACTOR C / DNA POLYMERASE III GAMMA-TAU SUBUNIT"/>
    <property type="match status" value="1"/>
</dbReference>